<dbReference type="SUPFAM" id="SSF51735">
    <property type="entry name" value="NAD(P)-binding Rossmann-fold domains"/>
    <property type="match status" value="1"/>
</dbReference>
<dbReference type="AlphaFoldDB" id="A0A3B0TGX9"/>
<organism evidence="6">
    <name type="scientific">hydrothermal vent metagenome</name>
    <dbReference type="NCBI Taxonomy" id="652676"/>
    <lineage>
        <taxon>unclassified sequences</taxon>
        <taxon>metagenomes</taxon>
        <taxon>ecological metagenomes</taxon>
    </lineage>
</organism>
<sequence>MKNKKITIIGAGNMGGAIVNGLLKSGFVSASDISVADRKESVLLQMKEKGVNVFQNNLEALKGAGTVILAVKPYHTETVIKEIKPALNPEKILISIIAGVGIGQLEEMIGEGIPIFRAMPNTAISLQESLTCVSVNGNTAPYRDYIIELFDSLGKTVVIPEELMAAATVLTSCGIAFALRYMRAAMQGGIEIGFGAEMAQFITAQTVKGAAELILKTEHHPEREIDKVTTPRGVTITGLNEMEHKGFSSSLIQGLMASFKKIDQPLQ</sequence>
<evidence type="ECO:0000313" key="6">
    <source>
        <dbReference type="EMBL" id="VAW15413.1"/>
    </source>
</evidence>
<comment type="similarity">
    <text evidence="1">Belongs to the pyrroline-5-carboxylate reductase family.</text>
</comment>
<dbReference type="Pfam" id="PF03807">
    <property type="entry name" value="F420_oxidored"/>
    <property type="match status" value="1"/>
</dbReference>
<name>A0A3B0TGX9_9ZZZZ</name>
<dbReference type="PIRSF" id="PIRSF000193">
    <property type="entry name" value="Pyrrol-5-carb_rd"/>
    <property type="match status" value="1"/>
</dbReference>
<dbReference type="InterPro" id="IPR029036">
    <property type="entry name" value="P5CR_dimer"/>
</dbReference>
<evidence type="ECO:0000256" key="1">
    <source>
        <dbReference type="ARBA" id="ARBA00005525"/>
    </source>
</evidence>
<dbReference type="EMBL" id="UOEP01000047">
    <property type="protein sequence ID" value="VAW15413.1"/>
    <property type="molecule type" value="Genomic_DNA"/>
</dbReference>
<dbReference type="PANTHER" id="PTHR11645:SF0">
    <property type="entry name" value="PYRROLINE-5-CARBOXYLATE REDUCTASE 3"/>
    <property type="match status" value="1"/>
</dbReference>
<dbReference type="PANTHER" id="PTHR11645">
    <property type="entry name" value="PYRROLINE-5-CARBOXYLATE REDUCTASE"/>
    <property type="match status" value="1"/>
</dbReference>
<protein>
    <submittedName>
        <fullName evidence="6">Pyrroline-5-carboxylate reductase</fullName>
        <ecNumber evidence="6">1.5.1.2</ecNumber>
    </submittedName>
</protein>
<reference evidence="6" key="1">
    <citation type="submission" date="2018-06" db="EMBL/GenBank/DDBJ databases">
        <authorList>
            <person name="Zhirakovskaya E."/>
        </authorList>
    </citation>
    <scope>NUCLEOTIDE SEQUENCE</scope>
</reference>
<dbReference type="HAMAP" id="MF_01925">
    <property type="entry name" value="P5C_reductase"/>
    <property type="match status" value="1"/>
</dbReference>
<evidence type="ECO:0000259" key="4">
    <source>
        <dbReference type="Pfam" id="PF03807"/>
    </source>
</evidence>
<dbReference type="GO" id="GO:0004735">
    <property type="term" value="F:pyrroline-5-carboxylate reductase activity"/>
    <property type="evidence" value="ECO:0007669"/>
    <property type="project" value="UniProtKB-EC"/>
</dbReference>
<dbReference type="GO" id="GO:0055129">
    <property type="term" value="P:L-proline biosynthetic process"/>
    <property type="evidence" value="ECO:0007669"/>
    <property type="project" value="TreeGrafter"/>
</dbReference>
<evidence type="ECO:0000259" key="5">
    <source>
        <dbReference type="Pfam" id="PF14748"/>
    </source>
</evidence>
<dbReference type="InterPro" id="IPR008927">
    <property type="entry name" value="6-PGluconate_DH-like_C_sf"/>
</dbReference>
<dbReference type="InterPro" id="IPR036291">
    <property type="entry name" value="NAD(P)-bd_dom_sf"/>
</dbReference>
<feature type="domain" description="Pyrroline-5-carboxylate reductase catalytic N-terminal" evidence="4">
    <location>
        <begin position="5"/>
        <end position="99"/>
    </location>
</feature>
<dbReference type="Pfam" id="PF14748">
    <property type="entry name" value="P5CR_dimer"/>
    <property type="match status" value="1"/>
</dbReference>
<keyword evidence="3 6" id="KW-0560">Oxidoreductase</keyword>
<proteinExistence type="inferred from homology"/>
<dbReference type="InterPro" id="IPR028939">
    <property type="entry name" value="P5C_Rdtase_cat_N"/>
</dbReference>
<dbReference type="NCBIfam" id="TIGR00112">
    <property type="entry name" value="proC"/>
    <property type="match status" value="1"/>
</dbReference>
<gene>
    <name evidence="6" type="ORF">MNBD_BACTEROID01-674</name>
</gene>
<feature type="domain" description="Pyrroline-5-carboxylate reductase dimerisation" evidence="5">
    <location>
        <begin position="161"/>
        <end position="262"/>
    </location>
</feature>
<dbReference type="SUPFAM" id="SSF48179">
    <property type="entry name" value="6-phosphogluconate dehydrogenase C-terminal domain-like"/>
    <property type="match status" value="1"/>
</dbReference>
<evidence type="ECO:0000256" key="2">
    <source>
        <dbReference type="ARBA" id="ARBA00022857"/>
    </source>
</evidence>
<evidence type="ECO:0000256" key="3">
    <source>
        <dbReference type="ARBA" id="ARBA00023002"/>
    </source>
</evidence>
<dbReference type="InterPro" id="IPR000304">
    <property type="entry name" value="Pyrroline-COOH_reductase"/>
</dbReference>
<dbReference type="Gene3D" id="1.10.3730.10">
    <property type="entry name" value="ProC C-terminal domain-like"/>
    <property type="match status" value="1"/>
</dbReference>
<dbReference type="EC" id="1.5.1.2" evidence="6"/>
<dbReference type="Gene3D" id="3.40.50.720">
    <property type="entry name" value="NAD(P)-binding Rossmann-like Domain"/>
    <property type="match status" value="1"/>
</dbReference>
<keyword evidence="2" id="KW-0521">NADP</keyword>
<accession>A0A3B0TGX9</accession>